<feature type="region of interest" description="Disordered" evidence="1">
    <location>
        <begin position="1"/>
        <end position="25"/>
    </location>
</feature>
<organism evidence="2 3">
    <name type="scientific">Haloplanus salinus</name>
    <dbReference type="NCBI Taxonomy" id="1126245"/>
    <lineage>
        <taxon>Archaea</taxon>
        <taxon>Methanobacteriati</taxon>
        <taxon>Methanobacteriota</taxon>
        <taxon>Stenosarchaea group</taxon>
        <taxon>Halobacteria</taxon>
        <taxon>Halobacteriales</taxon>
        <taxon>Haloferacaceae</taxon>
        <taxon>Haloplanus</taxon>
    </lineage>
</organism>
<proteinExistence type="predicted"/>
<name>A0A368NEW0_9EURY</name>
<gene>
    <name evidence="2" type="ORF">DU504_12920</name>
</gene>
<dbReference type="Proteomes" id="UP000252189">
    <property type="component" value="Unassembled WGS sequence"/>
</dbReference>
<sequence>MPRVRHRGAPGAPFEAPPTLGRAGDRHVVEFGRTVADRGVDHRTHVVGIGDRGPEVAGGARLARTAPVLVAVVSVGGDPLVVAWSPRRRHRVKARTVV</sequence>
<keyword evidence="3" id="KW-1185">Reference proteome</keyword>
<protein>
    <submittedName>
        <fullName evidence="2">Uncharacterized protein</fullName>
    </submittedName>
</protein>
<evidence type="ECO:0000313" key="2">
    <source>
        <dbReference type="EMBL" id="RCU48124.1"/>
    </source>
</evidence>
<evidence type="ECO:0000313" key="3">
    <source>
        <dbReference type="Proteomes" id="UP000252189"/>
    </source>
</evidence>
<dbReference type="AlphaFoldDB" id="A0A368NEW0"/>
<reference evidence="2 3" key="1">
    <citation type="submission" date="2018-07" db="EMBL/GenBank/DDBJ databases">
        <title>Genome sequences of Haloplanus salinus JCM 18368T.</title>
        <authorList>
            <person name="Kim Y.B."/>
            <person name="Roh S.W."/>
        </authorList>
    </citation>
    <scope>NUCLEOTIDE SEQUENCE [LARGE SCALE GENOMIC DNA]</scope>
    <source>
        <strain evidence="2 3">JCM 18368</strain>
    </source>
</reference>
<accession>A0A368NEW0</accession>
<evidence type="ECO:0000256" key="1">
    <source>
        <dbReference type="SAM" id="MobiDB-lite"/>
    </source>
</evidence>
<dbReference type="EMBL" id="QPHM01000001">
    <property type="protein sequence ID" value="RCU48124.1"/>
    <property type="molecule type" value="Genomic_DNA"/>
</dbReference>
<comment type="caution">
    <text evidence="2">The sequence shown here is derived from an EMBL/GenBank/DDBJ whole genome shotgun (WGS) entry which is preliminary data.</text>
</comment>